<dbReference type="SMART" id="SM00228">
    <property type="entry name" value="PDZ"/>
    <property type="match status" value="1"/>
</dbReference>
<dbReference type="GO" id="GO:0004175">
    <property type="term" value="F:endopeptidase activity"/>
    <property type="evidence" value="ECO:0007669"/>
    <property type="project" value="TreeGrafter"/>
</dbReference>
<dbReference type="SMART" id="SM00245">
    <property type="entry name" value="TSPc"/>
    <property type="match status" value="1"/>
</dbReference>
<dbReference type="GO" id="GO:0008236">
    <property type="term" value="F:serine-type peptidase activity"/>
    <property type="evidence" value="ECO:0007669"/>
    <property type="project" value="UniProtKB-KW"/>
</dbReference>
<organism evidence="8 9">
    <name type="scientific">Sporosarcina newyorkensis</name>
    <dbReference type="NCBI Taxonomy" id="759851"/>
    <lineage>
        <taxon>Bacteria</taxon>
        <taxon>Bacillati</taxon>
        <taxon>Bacillota</taxon>
        <taxon>Bacilli</taxon>
        <taxon>Bacillales</taxon>
        <taxon>Caryophanaceae</taxon>
        <taxon>Sporosarcina</taxon>
    </lineage>
</organism>
<dbReference type="Proteomes" id="UP000190042">
    <property type="component" value="Unassembled WGS sequence"/>
</dbReference>
<feature type="transmembrane region" description="Helical" evidence="6">
    <location>
        <begin position="31"/>
        <end position="52"/>
    </location>
</feature>
<keyword evidence="2 5" id="KW-0645">Protease</keyword>
<dbReference type="Gene3D" id="2.30.42.10">
    <property type="match status" value="1"/>
</dbReference>
<dbReference type="AlphaFoldDB" id="A0A1T4XJ84"/>
<dbReference type="InterPro" id="IPR004447">
    <property type="entry name" value="Peptidase_S41A"/>
</dbReference>
<keyword evidence="9" id="KW-1185">Reference proteome</keyword>
<accession>A0A1T4XJ84</accession>
<dbReference type="SUPFAM" id="SSF47090">
    <property type="entry name" value="PGBD-like"/>
    <property type="match status" value="1"/>
</dbReference>
<dbReference type="InterPro" id="IPR036365">
    <property type="entry name" value="PGBD-like_sf"/>
</dbReference>
<evidence type="ECO:0000256" key="1">
    <source>
        <dbReference type="ARBA" id="ARBA00009179"/>
    </source>
</evidence>
<dbReference type="Pfam" id="PF22694">
    <property type="entry name" value="CtpB_N-like"/>
    <property type="match status" value="1"/>
</dbReference>
<protein>
    <submittedName>
        <fullName evidence="8">Carboxyl-terminal processing protease</fullName>
    </submittedName>
</protein>
<dbReference type="CDD" id="cd07560">
    <property type="entry name" value="Peptidase_S41_CPP"/>
    <property type="match status" value="1"/>
</dbReference>
<dbReference type="InterPro" id="IPR005151">
    <property type="entry name" value="Tail-specific_protease"/>
</dbReference>
<dbReference type="Gene3D" id="1.10.101.10">
    <property type="entry name" value="PGBD-like superfamily/PGBD"/>
    <property type="match status" value="1"/>
</dbReference>
<keyword evidence="6" id="KW-0472">Membrane</keyword>
<dbReference type="RefSeq" id="WP_078816648.1">
    <property type="nucleotide sequence ID" value="NZ_FUYJ01000001.1"/>
</dbReference>
<dbReference type="GO" id="GO:0007165">
    <property type="term" value="P:signal transduction"/>
    <property type="evidence" value="ECO:0007669"/>
    <property type="project" value="TreeGrafter"/>
</dbReference>
<dbReference type="Pfam" id="PF01471">
    <property type="entry name" value="PG_binding_1"/>
    <property type="match status" value="1"/>
</dbReference>
<dbReference type="PANTHER" id="PTHR32060">
    <property type="entry name" value="TAIL-SPECIFIC PROTEASE"/>
    <property type="match status" value="1"/>
</dbReference>
<dbReference type="GO" id="GO:0006508">
    <property type="term" value="P:proteolysis"/>
    <property type="evidence" value="ECO:0007669"/>
    <property type="project" value="UniProtKB-KW"/>
</dbReference>
<dbReference type="Pfam" id="PF13180">
    <property type="entry name" value="PDZ_2"/>
    <property type="match status" value="1"/>
</dbReference>
<evidence type="ECO:0000256" key="4">
    <source>
        <dbReference type="ARBA" id="ARBA00022825"/>
    </source>
</evidence>
<dbReference type="EMBL" id="FUYJ01000001">
    <property type="protein sequence ID" value="SKA89473.1"/>
    <property type="molecule type" value="Genomic_DNA"/>
</dbReference>
<feature type="domain" description="PDZ" evidence="7">
    <location>
        <begin position="121"/>
        <end position="203"/>
    </location>
</feature>
<reference evidence="9" key="1">
    <citation type="submission" date="2017-02" db="EMBL/GenBank/DDBJ databases">
        <authorList>
            <person name="Varghese N."/>
            <person name="Submissions S."/>
        </authorList>
    </citation>
    <scope>NUCLEOTIDE SEQUENCE [LARGE SCALE GENOMIC DNA]</scope>
    <source>
        <strain evidence="9">DSM 23966</strain>
    </source>
</reference>
<keyword evidence="3 5" id="KW-0378">Hydrolase</keyword>
<dbReference type="InterPro" id="IPR036366">
    <property type="entry name" value="PGBDSf"/>
</dbReference>
<keyword evidence="6" id="KW-0812">Transmembrane</keyword>
<dbReference type="PANTHER" id="PTHR32060:SF30">
    <property type="entry name" value="CARBOXY-TERMINAL PROCESSING PROTEASE CTPA"/>
    <property type="match status" value="1"/>
</dbReference>
<evidence type="ECO:0000313" key="8">
    <source>
        <dbReference type="EMBL" id="SKA89473.1"/>
    </source>
</evidence>
<evidence type="ECO:0000256" key="6">
    <source>
        <dbReference type="SAM" id="Phobius"/>
    </source>
</evidence>
<evidence type="ECO:0000256" key="5">
    <source>
        <dbReference type="RuleBase" id="RU004404"/>
    </source>
</evidence>
<dbReference type="CDD" id="cd06782">
    <property type="entry name" value="cpPDZ_CPP-like"/>
    <property type="match status" value="1"/>
</dbReference>
<dbReference type="Pfam" id="PF03572">
    <property type="entry name" value="Peptidase_S41"/>
    <property type="match status" value="1"/>
</dbReference>
<dbReference type="InterPro" id="IPR029045">
    <property type="entry name" value="ClpP/crotonase-like_dom_sf"/>
</dbReference>
<proteinExistence type="inferred from homology"/>
<evidence type="ECO:0000256" key="2">
    <source>
        <dbReference type="ARBA" id="ARBA00022670"/>
    </source>
</evidence>
<dbReference type="PROSITE" id="PS50106">
    <property type="entry name" value="PDZ"/>
    <property type="match status" value="1"/>
</dbReference>
<dbReference type="NCBIfam" id="TIGR00225">
    <property type="entry name" value="prc"/>
    <property type="match status" value="1"/>
</dbReference>
<dbReference type="SUPFAM" id="SSF50156">
    <property type="entry name" value="PDZ domain-like"/>
    <property type="match status" value="1"/>
</dbReference>
<name>A0A1T4XJ84_9BACL</name>
<dbReference type="GO" id="GO:0030288">
    <property type="term" value="C:outer membrane-bounded periplasmic space"/>
    <property type="evidence" value="ECO:0007669"/>
    <property type="project" value="TreeGrafter"/>
</dbReference>
<sequence length="499" mass="54345">MNENDSKENGEVEPEKKPEPSRYIRIKPFSLIMLIFALVLATAAVTFFALTVGDDKVVEVVKPQQVGSERKEFKKLFDAYDQLKQSYFDEVDEQVILDGAINGMVDALGDPYSDYLNEKEAKQLNESISSSFEGIGAEIQESNGYISIVSPIKNSPAEKVGLLPNDTILSVDGKSIQGMSSSEAVLLIRGEKGSTVTLSVRRGTAAEPFEVKIVRDVIPVHTVYAEMLDDKIAHINITSFSEHTYEELLESLNEMTEKGMKGVLIDVRQNPGGVLSAAIDISDLFVDEGKALFQTQEKGRPAEIFPASDGQKINVPVALIVDDGSASASEILAGALKESAHIPIVGIKTFGKGTVQTPTQLQDGSNLKLTTAKWLTPDGNWIHKKGIEPDVKVPYPPYASLPFLDASEEMKEGMVSPAVQAAEEMLEVVGYHPGETDGLYDANTAQAVKSLQKDLSLEQTGILTGDSTIGLMQKLRDKMKEDDPQLQKAKEVVLKKVKS</sequence>
<keyword evidence="6" id="KW-1133">Transmembrane helix</keyword>
<comment type="similarity">
    <text evidence="1 5">Belongs to the peptidase S41A family.</text>
</comment>
<dbReference type="InterPro" id="IPR036034">
    <property type="entry name" value="PDZ_sf"/>
</dbReference>
<evidence type="ECO:0000313" key="9">
    <source>
        <dbReference type="Proteomes" id="UP000190042"/>
    </source>
</evidence>
<dbReference type="InterPro" id="IPR001478">
    <property type="entry name" value="PDZ"/>
</dbReference>
<dbReference type="Gene3D" id="3.90.226.10">
    <property type="entry name" value="2-enoyl-CoA Hydratase, Chain A, domain 1"/>
    <property type="match status" value="1"/>
</dbReference>
<gene>
    <name evidence="8" type="ORF">SAMN04244570_0845</name>
</gene>
<evidence type="ECO:0000259" key="7">
    <source>
        <dbReference type="PROSITE" id="PS50106"/>
    </source>
</evidence>
<dbReference type="Gene3D" id="3.30.750.44">
    <property type="match status" value="1"/>
</dbReference>
<dbReference type="FunFam" id="2.30.42.10:FF:000063">
    <property type="entry name" value="Peptidase, S41 family"/>
    <property type="match status" value="1"/>
</dbReference>
<evidence type="ECO:0000256" key="3">
    <source>
        <dbReference type="ARBA" id="ARBA00022801"/>
    </source>
</evidence>
<dbReference type="SUPFAM" id="SSF52096">
    <property type="entry name" value="ClpP/crotonase"/>
    <property type="match status" value="1"/>
</dbReference>
<keyword evidence="4 5" id="KW-0720">Serine protease</keyword>
<dbReference type="InterPro" id="IPR002477">
    <property type="entry name" value="Peptidoglycan-bd-like"/>
</dbReference>
<dbReference type="InterPro" id="IPR055210">
    <property type="entry name" value="CtpA/B_N"/>
</dbReference>